<keyword evidence="3" id="KW-0238">DNA-binding</keyword>
<evidence type="ECO:0000256" key="2">
    <source>
        <dbReference type="ARBA" id="ARBA00023015"/>
    </source>
</evidence>
<accession>A0A9W6G6H4</accession>
<dbReference type="InterPro" id="IPR000847">
    <property type="entry name" value="LysR_HTH_N"/>
</dbReference>
<dbReference type="GO" id="GO:0032993">
    <property type="term" value="C:protein-DNA complex"/>
    <property type="evidence" value="ECO:0007669"/>
    <property type="project" value="TreeGrafter"/>
</dbReference>
<dbReference type="EMBL" id="BSDT01000001">
    <property type="protein sequence ID" value="GLI41242.1"/>
    <property type="molecule type" value="Genomic_DNA"/>
</dbReference>
<dbReference type="InterPro" id="IPR036388">
    <property type="entry name" value="WH-like_DNA-bd_sf"/>
</dbReference>
<sequence>MELRQLRYMTAIAEYGNLGRAAKALYVSQPALSYALKQFETELGLRIFDRTPAGVVPTAAGREVLDAAAEAVAAADRVAAVADRHRHGQLLRVGFEASGAGELTTRARAEFARRRPNVRVGPKRFDWGGEAAALREGQVDVAFVWLPADLTGCRSIVVHTEPRVVGLPVGHRLAAREGVSVVETNGEPLMWTDKAPRPWVDWWAVNPRPDGSEPLWGPQNDNVEEMLEQVAAGAAICFAPQSMAAYYARPDLVWVPLTDAEPLRVALAWRGNDDSPLVRGFVEVVRELASM</sequence>
<dbReference type="Gene3D" id="3.40.190.10">
    <property type="entry name" value="Periplasmic binding protein-like II"/>
    <property type="match status" value="2"/>
</dbReference>
<gene>
    <name evidence="6" type="ORF">GALLR39Z86_10920</name>
</gene>
<dbReference type="PROSITE" id="PS50931">
    <property type="entry name" value="HTH_LYSR"/>
    <property type="match status" value="1"/>
</dbReference>
<dbReference type="CDD" id="cd08414">
    <property type="entry name" value="PBP2_LTTR_aromatics_like"/>
    <property type="match status" value="1"/>
</dbReference>
<dbReference type="FunFam" id="1.10.10.10:FF:000001">
    <property type="entry name" value="LysR family transcriptional regulator"/>
    <property type="match status" value="1"/>
</dbReference>
<evidence type="ECO:0000256" key="3">
    <source>
        <dbReference type="ARBA" id="ARBA00023125"/>
    </source>
</evidence>
<organism evidence="6 7">
    <name type="scientific">Glycomyces algeriensis</name>
    <dbReference type="NCBI Taxonomy" id="256037"/>
    <lineage>
        <taxon>Bacteria</taxon>
        <taxon>Bacillati</taxon>
        <taxon>Actinomycetota</taxon>
        <taxon>Actinomycetes</taxon>
        <taxon>Glycomycetales</taxon>
        <taxon>Glycomycetaceae</taxon>
        <taxon>Glycomyces</taxon>
    </lineage>
</organism>
<dbReference type="PANTHER" id="PTHR30346:SF0">
    <property type="entry name" value="HCA OPERON TRANSCRIPTIONAL ACTIVATOR HCAR"/>
    <property type="match status" value="1"/>
</dbReference>
<protein>
    <submittedName>
        <fullName evidence="6">LysR family transcriptional regulator</fullName>
    </submittedName>
</protein>
<dbReference type="InterPro" id="IPR005119">
    <property type="entry name" value="LysR_subst-bd"/>
</dbReference>
<comment type="caution">
    <text evidence="6">The sequence shown here is derived from an EMBL/GenBank/DDBJ whole genome shotgun (WGS) entry which is preliminary data.</text>
</comment>
<dbReference type="AlphaFoldDB" id="A0A9W6G6H4"/>
<keyword evidence="4" id="KW-0804">Transcription</keyword>
<proteinExistence type="inferred from homology"/>
<reference evidence="6" key="1">
    <citation type="submission" date="2022-12" db="EMBL/GenBank/DDBJ databases">
        <title>Reference genome sequencing for broad-spectrum identification of bacterial and archaeal isolates by mass spectrometry.</title>
        <authorList>
            <person name="Sekiguchi Y."/>
            <person name="Tourlousse D.M."/>
        </authorList>
    </citation>
    <scope>NUCLEOTIDE SEQUENCE</scope>
    <source>
        <strain evidence="6">LLR39Z86</strain>
    </source>
</reference>
<evidence type="ECO:0000313" key="6">
    <source>
        <dbReference type="EMBL" id="GLI41242.1"/>
    </source>
</evidence>
<dbReference type="Gene3D" id="1.10.10.10">
    <property type="entry name" value="Winged helix-like DNA-binding domain superfamily/Winged helix DNA-binding domain"/>
    <property type="match status" value="1"/>
</dbReference>
<evidence type="ECO:0000313" key="7">
    <source>
        <dbReference type="Proteomes" id="UP001144313"/>
    </source>
</evidence>
<dbReference type="PRINTS" id="PR00039">
    <property type="entry name" value="HTHLYSR"/>
</dbReference>
<dbReference type="Pfam" id="PF00126">
    <property type="entry name" value="HTH_1"/>
    <property type="match status" value="1"/>
</dbReference>
<keyword evidence="7" id="KW-1185">Reference proteome</keyword>
<feature type="domain" description="HTH lysR-type" evidence="5">
    <location>
        <begin position="1"/>
        <end position="58"/>
    </location>
</feature>
<name>A0A9W6G6H4_9ACTN</name>
<dbReference type="Pfam" id="PF03466">
    <property type="entry name" value="LysR_substrate"/>
    <property type="match status" value="1"/>
</dbReference>
<dbReference type="GO" id="GO:0003700">
    <property type="term" value="F:DNA-binding transcription factor activity"/>
    <property type="evidence" value="ECO:0007669"/>
    <property type="project" value="InterPro"/>
</dbReference>
<dbReference type="SUPFAM" id="SSF53850">
    <property type="entry name" value="Periplasmic binding protein-like II"/>
    <property type="match status" value="1"/>
</dbReference>
<comment type="similarity">
    <text evidence="1">Belongs to the LysR transcriptional regulatory family.</text>
</comment>
<dbReference type="PANTHER" id="PTHR30346">
    <property type="entry name" value="TRANSCRIPTIONAL DUAL REGULATOR HCAR-RELATED"/>
    <property type="match status" value="1"/>
</dbReference>
<keyword evidence="2" id="KW-0805">Transcription regulation</keyword>
<dbReference type="GO" id="GO:0003677">
    <property type="term" value="F:DNA binding"/>
    <property type="evidence" value="ECO:0007669"/>
    <property type="project" value="UniProtKB-KW"/>
</dbReference>
<evidence type="ECO:0000256" key="1">
    <source>
        <dbReference type="ARBA" id="ARBA00009437"/>
    </source>
</evidence>
<dbReference type="SUPFAM" id="SSF46785">
    <property type="entry name" value="Winged helix' DNA-binding domain"/>
    <property type="match status" value="1"/>
</dbReference>
<dbReference type="Proteomes" id="UP001144313">
    <property type="component" value="Unassembled WGS sequence"/>
</dbReference>
<evidence type="ECO:0000259" key="5">
    <source>
        <dbReference type="PROSITE" id="PS50931"/>
    </source>
</evidence>
<dbReference type="InterPro" id="IPR036390">
    <property type="entry name" value="WH_DNA-bd_sf"/>
</dbReference>
<evidence type="ECO:0000256" key="4">
    <source>
        <dbReference type="ARBA" id="ARBA00023163"/>
    </source>
</evidence>
<dbReference type="RefSeq" id="WP_270116411.1">
    <property type="nucleotide sequence ID" value="NZ_BAAAOL010000002.1"/>
</dbReference>